<proteinExistence type="predicted"/>
<dbReference type="EMBL" id="CP117523">
    <property type="protein sequence ID" value="WWD84139.1"/>
    <property type="molecule type" value="Genomic_DNA"/>
</dbReference>
<feature type="coiled-coil region" evidence="1">
    <location>
        <begin position="9"/>
        <end position="36"/>
    </location>
</feature>
<dbReference type="InterPro" id="IPR013324">
    <property type="entry name" value="RNA_pol_sigma_r3/r4-like"/>
</dbReference>
<name>A0ABZ2EXD9_9FIRM</name>
<dbReference type="Proteomes" id="UP001348492">
    <property type="component" value="Chromosome"/>
</dbReference>
<reference evidence="2 3" key="1">
    <citation type="journal article" date="2023" name="PLoS ONE">
        <title>Genome-based metabolic and phylogenomic analysis of three Terrisporobacter species.</title>
        <authorList>
            <person name="Boer T."/>
            <person name="Bengelsdorf F.R."/>
            <person name="Bomeke M."/>
            <person name="Daniel R."/>
            <person name="Poehlein A."/>
        </authorList>
    </citation>
    <scope>NUCLEOTIDE SEQUENCE [LARGE SCALE GENOMIC DNA]</scope>
    <source>
        <strain evidence="2 3">DSM 1288</strain>
    </source>
</reference>
<accession>A0ABZ2EXD9</accession>
<evidence type="ECO:0000313" key="3">
    <source>
        <dbReference type="Proteomes" id="UP001348492"/>
    </source>
</evidence>
<sequence length="139" mass="17013">MTKEELKEYIETKREIKIIEEKIEFLKEKKTSIKSMIIDDMPKPEPEQDRLGELLGEIEELIDIYNKKQDKLFKQQMKIEKCIDKIEDSIDRNIMRLRYLEGMKWEKICVEVNYRWAQIHRHHKSILEKICEKQNDDMK</sequence>
<evidence type="ECO:0000313" key="2">
    <source>
        <dbReference type="EMBL" id="WWD84139.1"/>
    </source>
</evidence>
<organism evidence="2 3">
    <name type="scientific">Terrisporobacter glycolicus ATCC 14880 = DSM 1288</name>
    <dbReference type="NCBI Taxonomy" id="1121315"/>
    <lineage>
        <taxon>Bacteria</taxon>
        <taxon>Bacillati</taxon>
        <taxon>Bacillota</taxon>
        <taxon>Clostridia</taxon>
        <taxon>Peptostreptococcales</taxon>
        <taxon>Peptostreptococcaceae</taxon>
        <taxon>Terrisporobacter</taxon>
    </lineage>
</organism>
<evidence type="ECO:0008006" key="4">
    <source>
        <dbReference type="Google" id="ProtNLM"/>
    </source>
</evidence>
<dbReference type="SUPFAM" id="SSF88659">
    <property type="entry name" value="Sigma3 and sigma4 domains of RNA polymerase sigma factors"/>
    <property type="match status" value="1"/>
</dbReference>
<dbReference type="RefSeq" id="WP_018592605.1">
    <property type="nucleotide sequence ID" value="NZ_CP117523.1"/>
</dbReference>
<keyword evidence="1" id="KW-0175">Coiled coil</keyword>
<gene>
    <name evidence="2" type="ORF">TEGL_25620</name>
</gene>
<keyword evidence="3" id="KW-1185">Reference proteome</keyword>
<evidence type="ECO:0000256" key="1">
    <source>
        <dbReference type="SAM" id="Coils"/>
    </source>
</evidence>
<protein>
    <recommendedName>
        <fullName evidence="4">Sigma-70, region 4</fullName>
    </recommendedName>
</protein>